<dbReference type="InterPro" id="IPR024679">
    <property type="entry name" value="Ipi1_N"/>
</dbReference>
<organism evidence="5 6">
    <name type="scientific">Magallana gigas</name>
    <name type="common">Pacific oyster</name>
    <name type="synonym">Crassostrea gigas</name>
    <dbReference type="NCBI Taxonomy" id="29159"/>
    <lineage>
        <taxon>Eukaryota</taxon>
        <taxon>Metazoa</taxon>
        <taxon>Spiralia</taxon>
        <taxon>Lophotrochozoa</taxon>
        <taxon>Mollusca</taxon>
        <taxon>Bivalvia</taxon>
        <taxon>Autobranchia</taxon>
        <taxon>Pteriomorphia</taxon>
        <taxon>Ostreida</taxon>
        <taxon>Ostreoidea</taxon>
        <taxon>Ostreidae</taxon>
        <taxon>Magallana</taxon>
    </lineage>
</organism>
<dbReference type="Gene3D" id="1.25.10.10">
    <property type="entry name" value="Leucine-rich Repeat Variant"/>
    <property type="match status" value="1"/>
</dbReference>
<dbReference type="OrthoDB" id="361362at2759"/>
<name>A0A8W8M6E0_MAGGI</name>
<dbReference type="GO" id="GO:0071339">
    <property type="term" value="C:MLL1 complex"/>
    <property type="evidence" value="ECO:0007669"/>
    <property type="project" value="TreeGrafter"/>
</dbReference>
<accession>A0A8W8M6E0</accession>
<dbReference type="PANTHER" id="PTHR16056">
    <property type="entry name" value="REGULATOR OF MICROTUBULE DYNAMICS PROTEIN"/>
    <property type="match status" value="1"/>
</dbReference>
<dbReference type="PANTHER" id="PTHR16056:SF2">
    <property type="entry name" value="TESTIS-EXPRESSED PROTEIN 10"/>
    <property type="match status" value="1"/>
</dbReference>
<evidence type="ECO:0000313" key="5">
    <source>
        <dbReference type="EnsemblMetazoa" id="G32002.1:cds"/>
    </source>
</evidence>
<proteinExistence type="inferred from homology"/>
<feature type="domain" description="Pre-rRNA-processing protein Ipi1 N-terminal" evidence="4">
    <location>
        <begin position="136"/>
        <end position="233"/>
    </location>
</feature>
<dbReference type="Pfam" id="PF12333">
    <property type="entry name" value="Ipi1_N"/>
    <property type="match status" value="1"/>
</dbReference>
<evidence type="ECO:0000259" key="4">
    <source>
        <dbReference type="Pfam" id="PF12333"/>
    </source>
</evidence>
<dbReference type="AlphaFoldDB" id="A0A8W8M6E0"/>
<dbReference type="EnsemblMetazoa" id="G32002.1">
    <property type="protein sequence ID" value="G32002.1:cds"/>
    <property type="gene ID" value="G32002"/>
</dbReference>
<dbReference type="InterPro" id="IPR011989">
    <property type="entry name" value="ARM-like"/>
</dbReference>
<dbReference type="RefSeq" id="XP_034308734.1">
    <property type="nucleotide sequence ID" value="XM_034452843.2"/>
</dbReference>
<dbReference type="OMA" id="DMWVEAD"/>
<reference evidence="5" key="1">
    <citation type="submission" date="2022-08" db="UniProtKB">
        <authorList>
            <consortium name="EnsemblMetazoa"/>
        </authorList>
    </citation>
    <scope>IDENTIFICATION</scope>
    <source>
        <strain evidence="5">05x7-T-G4-1.051#20</strain>
    </source>
</reference>
<evidence type="ECO:0000256" key="3">
    <source>
        <dbReference type="ARBA" id="ARBA00023242"/>
    </source>
</evidence>
<dbReference type="GeneID" id="105328386"/>
<evidence type="ECO:0000256" key="2">
    <source>
        <dbReference type="ARBA" id="ARBA00006427"/>
    </source>
</evidence>
<evidence type="ECO:0000256" key="1">
    <source>
        <dbReference type="ARBA" id="ARBA00004123"/>
    </source>
</evidence>
<keyword evidence="6" id="KW-1185">Reference proteome</keyword>
<dbReference type="RefSeq" id="XP_034308733.1">
    <property type="nucleotide sequence ID" value="XM_034452842.2"/>
</dbReference>
<dbReference type="KEGG" id="crg:105328386"/>
<dbReference type="SUPFAM" id="SSF48371">
    <property type="entry name" value="ARM repeat"/>
    <property type="match status" value="1"/>
</dbReference>
<comment type="subcellular location">
    <subcellularLocation>
        <location evidence="1">Nucleus</location>
    </subcellularLocation>
</comment>
<keyword evidence="3" id="KW-0539">Nucleus</keyword>
<evidence type="ECO:0000313" key="6">
    <source>
        <dbReference type="Proteomes" id="UP000005408"/>
    </source>
</evidence>
<dbReference type="Proteomes" id="UP000005408">
    <property type="component" value="Unassembled WGS sequence"/>
</dbReference>
<comment type="similarity">
    <text evidence="2">Belongs to the IPI1/TEX10 family.</text>
</comment>
<sequence length="875" mass="101170">MPKSKKKKNQDFQKVKLKVGRKLQKADNVTNASFKTRSVQVVQHIKTGTGSEPTTRRNLNIVDLLNQCQHYSTSVRLDAVNGLKELLSAFPEILEQRLSQVIDRISQLMVDKDPAIRSALIKLFKLIAPLVDIYKMRPFFPVVSAHVCCAMTHIYEDIQSDSLQILDIFLEHYPSLIVDRSSQIIPNFIEQISHQNNSKKSSAGNRSLSIKPDGKIQAHKWRSQVLSRLSKLLSTLVESSGPLAYESKLEGRDQALKVMWQEEEEVSCTPIPTQFKKTWTSPGYRVVTMKNVLTKEIEERGYNLREPSGVLRLLETILPVLLECWVEATSSQHSHMDGHLLSLEACSLRHSVVKTIQILWHYSEQVIQVGWQSSLAHFLPDFQQHFLKFFPYAPHSENSLKNKKTRPDTEQCTVHSLNITVCDIMSFFLSTNQKTEYNSSLCLTITQYLLNYLQEESYDSSYTSPILQVIERLMASKCQNNEGVQQLLSVLVSRFTWIHDLSKEKKLLLQFFSRVVTENEEMFIREDTKRAFLELLPALFRSCVRNPVMSGQIMEVLRNLACRTTNTNSTEVSVFVYSVLEMDMADLICLDNKILRRVIELFYHVPTLREGDYRKLADLVRNNRLPIESCKYLLQVMQHRYNKYPLTIEEQGLYVQFLFRSAFDAVECPLHHVAVDRNLFNQMVAITETVANQLLMFPNTEQIVELLCCFLRRTMEKNTEVAESIYLITSFLTIGIRMKTWIYPISIPFTEDIFKLLWNFLLVITNNDKRSSINTLILEDITDRCRSFIFGGETVMQMFLREILQELKECDNREQVHSVQQAAILILEHSLPWPDLSQTIESQTVFDDLEKINGVAGQTGWKKLKTLFREMNKDC</sequence>
<protein>
    <recommendedName>
        <fullName evidence="4">Pre-rRNA-processing protein Ipi1 N-terminal domain-containing protein</fullName>
    </recommendedName>
</protein>
<dbReference type="InterPro" id="IPR016024">
    <property type="entry name" value="ARM-type_fold"/>
</dbReference>